<evidence type="ECO:0000256" key="3">
    <source>
        <dbReference type="ARBA" id="ARBA00012211"/>
    </source>
</evidence>
<dbReference type="SUPFAM" id="SSF53244">
    <property type="entry name" value="MurD-like peptide ligases, peptide-binding domain"/>
    <property type="match status" value="1"/>
</dbReference>
<dbReference type="GO" id="GO:0009252">
    <property type="term" value="P:peptidoglycan biosynthetic process"/>
    <property type="evidence" value="ECO:0007669"/>
    <property type="project" value="UniProtKB-UniRule"/>
</dbReference>
<dbReference type="Pfam" id="PF08245">
    <property type="entry name" value="Mur_ligase_M"/>
    <property type="match status" value="1"/>
</dbReference>
<dbReference type="AlphaFoldDB" id="A0A2K3UUY2"/>
<dbReference type="NCBIfam" id="TIGR01082">
    <property type="entry name" value="murC"/>
    <property type="match status" value="1"/>
</dbReference>
<comment type="subcellular location">
    <subcellularLocation>
        <location evidence="1 14">Cytoplasm</location>
    </subcellularLocation>
</comment>
<dbReference type="UniPathway" id="UPA00219"/>
<dbReference type="Gene3D" id="3.40.50.720">
    <property type="entry name" value="NAD(P)-binding Rossmann-like Domain"/>
    <property type="match status" value="1"/>
</dbReference>
<keyword evidence="11 14" id="KW-0131">Cell cycle</keyword>
<dbReference type="Gene3D" id="3.90.190.20">
    <property type="entry name" value="Mur ligase, C-terminal domain"/>
    <property type="match status" value="1"/>
</dbReference>
<dbReference type="Gene3D" id="3.40.1190.10">
    <property type="entry name" value="Mur-like, catalytic domain"/>
    <property type="match status" value="1"/>
</dbReference>
<evidence type="ECO:0000256" key="4">
    <source>
        <dbReference type="ARBA" id="ARBA00022490"/>
    </source>
</evidence>
<evidence type="ECO:0000256" key="6">
    <source>
        <dbReference type="ARBA" id="ARBA00022618"/>
    </source>
</evidence>
<keyword evidence="7 14" id="KW-0547">Nucleotide-binding</keyword>
<dbReference type="Proteomes" id="UP000236379">
    <property type="component" value="Unassembled WGS sequence"/>
</dbReference>
<evidence type="ECO:0000256" key="7">
    <source>
        <dbReference type="ARBA" id="ARBA00022741"/>
    </source>
</evidence>
<evidence type="ECO:0000256" key="5">
    <source>
        <dbReference type="ARBA" id="ARBA00022598"/>
    </source>
</evidence>
<feature type="binding site" evidence="14">
    <location>
        <begin position="152"/>
        <end position="158"/>
    </location>
    <ligand>
        <name>ATP</name>
        <dbReference type="ChEBI" id="CHEBI:30616"/>
    </ligand>
</feature>
<evidence type="ECO:0000256" key="2">
    <source>
        <dbReference type="ARBA" id="ARBA00004752"/>
    </source>
</evidence>
<evidence type="ECO:0000256" key="14">
    <source>
        <dbReference type="HAMAP-Rule" id="MF_00046"/>
    </source>
</evidence>
<dbReference type="InterPro" id="IPR036565">
    <property type="entry name" value="Mur-like_cat_sf"/>
</dbReference>
<accession>A0A2K3UUY2</accession>
<dbReference type="InterPro" id="IPR005758">
    <property type="entry name" value="UDP-N-AcMur_Ala_ligase_MurC"/>
</dbReference>
<dbReference type="InterPro" id="IPR036615">
    <property type="entry name" value="Mur_ligase_C_dom_sf"/>
</dbReference>
<dbReference type="InterPro" id="IPR050061">
    <property type="entry name" value="MurCDEF_pg_biosynth"/>
</dbReference>
<keyword evidence="20" id="KW-1185">Reference proteome</keyword>
<keyword evidence="9 14" id="KW-0133">Cell shape</keyword>
<comment type="similarity">
    <text evidence="14">Belongs to the MurCDEF family.</text>
</comment>
<dbReference type="InterPro" id="IPR004101">
    <property type="entry name" value="Mur_ligase_C"/>
</dbReference>
<dbReference type="Pfam" id="PF02875">
    <property type="entry name" value="Mur_ligase_C"/>
    <property type="match status" value="1"/>
</dbReference>
<organism evidence="19 20">
    <name type="scientific">Deinococcus koreensis</name>
    <dbReference type="NCBI Taxonomy" id="2054903"/>
    <lineage>
        <taxon>Bacteria</taxon>
        <taxon>Thermotogati</taxon>
        <taxon>Deinococcota</taxon>
        <taxon>Deinococci</taxon>
        <taxon>Deinococcales</taxon>
        <taxon>Deinococcaceae</taxon>
        <taxon>Deinococcus</taxon>
    </lineage>
</organism>
<protein>
    <recommendedName>
        <fullName evidence="3 14">UDP-N-acetylmuramate--L-alanine ligase</fullName>
        <ecNumber evidence="3 14">6.3.2.8</ecNumber>
    </recommendedName>
    <alternativeName>
        <fullName evidence="14">UDP-N-acetylmuramoyl-L-alanine synthetase</fullName>
    </alternativeName>
</protein>
<dbReference type="Pfam" id="PF01225">
    <property type="entry name" value="Mur_ligase"/>
    <property type="match status" value="1"/>
</dbReference>
<dbReference type="OrthoDB" id="9804126at2"/>
<evidence type="ECO:0000256" key="10">
    <source>
        <dbReference type="ARBA" id="ARBA00022984"/>
    </source>
</evidence>
<evidence type="ECO:0000313" key="19">
    <source>
        <dbReference type="EMBL" id="PNY80339.1"/>
    </source>
</evidence>
<keyword evidence="10 14" id="KW-0573">Peptidoglycan synthesis</keyword>
<evidence type="ECO:0000256" key="11">
    <source>
        <dbReference type="ARBA" id="ARBA00023306"/>
    </source>
</evidence>
<proteinExistence type="inferred from homology"/>
<feature type="domain" description="Mur ligase C-terminal" evidence="17">
    <location>
        <begin position="351"/>
        <end position="484"/>
    </location>
</feature>
<dbReference type="GO" id="GO:0005737">
    <property type="term" value="C:cytoplasm"/>
    <property type="evidence" value="ECO:0007669"/>
    <property type="project" value="UniProtKB-SubCell"/>
</dbReference>
<comment type="catalytic activity">
    <reaction evidence="13 14">
        <text>UDP-N-acetyl-alpha-D-muramate + L-alanine + ATP = UDP-N-acetyl-alpha-D-muramoyl-L-alanine + ADP + phosphate + H(+)</text>
        <dbReference type="Rhea" id="RHEA:23372"/>
        <dbReference type="ChEBI" id="CHEBI:15378"/>
        <dbReference type="ChEBI" id="CHEBI:30616"/>
        <dbReference type="ChEBI" id="CHEBI:43474"/>
        <dbReference type="ChEBI" id="CHEBI:57972"/>
        <dbReference type="ChEBI" id="CHEBI:70757"/>
        <dbReference type="ChEBI" id="CHEBI:83898"/>
        <dbReference type="ChEBI" id="CHEBI:456216"/>
        <dbReference type="EC" id="6.3.2.8"/>
    </reaction>
</comment>
<keyword evidence="12 14" id="KW-0961">Cell wall biogenesis/degradation</keyword>
<evidence type="ECO:0000256" key="13">
    <source>
        <dbReference type="ARBA" id="ARBA00047833"/>
    </source>
</evidence>
<dbReference type="GO" id="GO:0008763">
    <property type="term" value="F:UDP-N-acetylmuramate-L-alanine ligase activity"/>
    <property type="evidence" value="ECO:0007669"/>
    <property type="project" value="UniProtKB-UniRule"/>
</dbReference>
<evidence type="ECO:0000259" key="18">
    <source>
        <dbReference type="Pfam" id="PF08245"/>
    </source>
</evidence>
<dbReference type="HAMAP" id="MF_00046">
    <property type="entry name" value="MurC"/>
    <property type="match status" value="1"/>
</dbReference>
<keyword evidence="6 14" id="KW-0132">Cell division</keyword>
<evidence type="ECO:0000256" key="1">
    <source>
        <dbReference type="ARBA" id="ARBA00004496"/>
    </source>
</evidence>
<dbReference type="InterPro" id="IPR000713">
    <property type="entry name" value="Mur_ligase_N"/>
</dbReference>
<comment type="function">
    <text evidence="14">Cell wall formation.</text>
</comment>
<dbReference type="EC" id="6.3.2.8" evidence="3 14"/>
<sequence>MTDLSPVFPPPGSAGEPSSSPALPSATSAAATQAAAALHYHLMGIGGIGMSAFARLLRARGHRVSGCDQSLSELTAQLGAEGIAVSLGHEAVHITSAPQGAFGPVDVLVASEAVPKDHPELRAAQSAGIEVRPRMALLDELLRAGPSVGVIGTHGKTTTTSMIAVAMQGAGLDPAAFVGGIVPEFSSNARVGQGPFVAEVDESDRAFAELSCETAVFTNAEDDHVGGNQATYWETVEQQHAGFARFVAASSRVLLCADWPGLEQLCVGAREALSYGQAEGADYRAVELKPDAEGTSFRVSFRGTPLGEARVGMPGLHNVLNALAALAVTHLYGGDFGKAAAALAAFRGPGRRWQRIGELGGTPGGALVVDDYAHNATKVAAAVQAARQTGRRVWVVFQPHRFLRTQQSWPRLADALMDADEVFVMDIAAASEAPIEGIHATLITGRMEGNGHRGVRYMPNRAEVLATLRAQAGPGDIIVTMGAGDVWKLSRELAGVPT</sequence>
<dbReference type="GO" id="GO:0051301">
    <property type="term" value="P:cell division"/>
    <property type="evidence" value="ECO:0007669"/>
    <property type="project" value="UniProtKB-KW"/>
</dbReference>
<evidence type="ECO:0000259" key="16">
    <source>
        <dbReference type="Pfam" id="PF01225"/>
    </source>
</evidence>
<evidence type="ECO:0000256" key="9">
    <source>
        <dbReference type="ARBA" id="ARBA00022960"/>
    </source>
</evidence>
<dbReference type="PANTHER" id="PTHR43445">
    <property type="entry name" value="UDP-N-ACETYLMURAMATE--L-ALANINE LIGASE-RELATED"/>
    <property type="match status" value="1"/>
</dbReference>
<name>A0A2K3UUY2_9DEIO</name>
<keyword evidence="5 14" id="KW-0436">Ligase</keyword>
<dbReference type="SUPFAM" id="SSF51984">
    <property type="entry name" value="MurCD N-terminal domain"/>
    <property type="match status" value="1"/>
</dbReference>
<evidence type="ECO:0000256" key="12">
    <source>
        <dbReference type="ARBA" id="ARBA00023316"/>
    </source>
</evidence>
<feature type="domain" description="Mur ligase central" evidence="18">
    <location>
        <begin position="152"/>
        <end position="328"/>
    </location>
</feature>
<dbReference type="SUPFAM" id="SSF53623">
    <property type="entry name" value="MurD-like peptide ligases, catalytic domain"/>
    <property type="match status" value="1"/>
</dbReference>
<evidence type="ECO:0000256" key="8">
    <source>
        <dbReference type="ARBA" id="ARBA00022840"/>
    </source>
</evidence>
<evidence type="ECO:0000256" key="15">
    <source>
        <dbReference type="SAM" id="MobiDB-lite"/>
    </source>
</evidence>
<evidence type="ECO:0000259" key="17">
    <source>
        <dbReference type="Pfam" id="PF02875"/>
    </source>
</evidence>
<evidence type="ECO:0000313" key="20">
    <source>
        <dbReference type="Proteomes" id="UP000236379"/>
    </source>
</evidence>
<dbReference type="PANTHER" id="PTHR43445:SF3">
    <property type="entry name" value="UDP-N-ACETYLMURAMATE--L-ALANINE LIGASE"/>
    <property type="match status" value="1"/>
</dbReference>
<dbReference type="EMBL" id="PPPD01000001">
    <property type="protein sequence ID" value="PNY80339.1"/>
    <property type="molecule type" value="Genomic_DNA"/>
</dbReference>
<reference evidence="19 20" key="1">
    <citation type="submission" date="2018-01" db="EMBL/GenBank/DDBJ databases">
        <title>Deinococcus koreensis sp. nov., a radiation-resistant bacterium isolated from river water.</title>
        <authorList>
            <person name="Choi A."/>
        </authorList>
    </citation>
    <scope>NUCLEOTIDE SEQUENCE [LARGE SCALE GENOMIC DNA]</scope>
    <source>
        <strain evidence="19 20">SJW1-2</strain>
    </source>
</reference>
<dbReference type="GO" id="GO:0071555">
    <property type="term" value="P:cell wall organization"/>
    <property type="evidence" value="ECO:0007669"/>
    <property type="project" value="UniProtKB-KW"/>
</dbReference>
<comment type="caution">
    <text evidence="19">The sequence shown here is derived from an EMBL/GenBank/DDBJ whole genome shotgun (WGS) entry which is preliminary data.</text>
</comment>
<gene>
    <name evidence="14 19" type="primary">murC</name>
    <name evidence="19" type="ORF">CVO96_02230</name>
</gene>
<keyword evidence="8 14" id="KW-0067">ATP-binding</keyword>
<comment type="pathway">
    <text evidence="2 14">Cell wall biogenesis; peptidoglycan biosynthesis.</text>
</comment>
<feature type="region of interest" description="Disordered" evidence="15">
    <location>
        <begin position="1"/>
        <end position="26"/>
    </location>
</feature>
<feature type="compositionally biased region" description="Low complexity" evidence="15">
    <location>
        <begin position="13"/>
        <end position="26"/>
    </location>
</feature>
<dbReference type="GO" id="GO:0005524">
    <property type="term" value="F:ATP binding"/>
    <property type="evidence" value="ECO:0007669"/>
    <property type="project" value="UniProtKB-UniRule"/>
</dbReference>
<keyword evidence="4 14" id="KW-0963">Cytoplasm</keyword>
<dbReference type="GO" id="GO:0008360">
    <property type="term" value="P:regulation of cell shape"/>
    <property type="evidence" value="ECO:0007669"/>
    <property type="project" value="UniProtKB-KW"/>
</dbReference>
<dbReference type="InterPro" id="IPR013221">
    <property type="entry name" value="Mur_ligase_cen"/>
</dbReference>
<feature type="domain" description="Mur ligase N-terminal catalytic" evidence="16">
    <location>
        <begin position="39"/>
        <end position="144"/>
    </location>
</feature>